<sequence>AFVLNIFVIIVCVRKRSSLVPADYFIVNLAVSDLILSVVGLPFGISSSFLHRWTFGSGGCRIYGCLGFFCGVVSISTLALMSFSRYIHVCKSSKSPFFSKHTNFFIIGSYVYACAWASFPMLGWGEYGVEAYGTSCTLKWTENRGFVTLMLISCIIFPVIIMKFCYGGVYLYLRRHCKAFRTDRSKMGINVRKREGYLIKMAFMMCCAFMLTWTPYAVVSFWAAYGDPSSIPVRLTLVSVLIAKTSTIWNPLIYFVLNKKFRPHIRFCLQNLFRNETNAQDRRTRSSWFFCNSRSSMTSSL</sequence>
<dbReference type="GO" id="GO:0004930">
    <property type="term" value="F:G protein-coupled receptor activity"/>
    <property type="evidence" value="ECO:0007669"/>
    <property type="project" value="UniProtKB-KW"/>
</dbReference>
<evidence type="ECO:0000256" key="7">
    <source>
        <dbReference type="ARBA" id="ARBA00022991"/>
    </source>
</evidence>
<evidence type="ECO:0000256" key="6">
    <source>
        <dbReference type="ARBA" id="ARBA00022989"/>
    </source>
</evidence>
<feature type="non-terminal residue" evidence="13">
    <location>
        <position position="1"/>
    </location>
</feature>
<dbReference type="PROSITE" id="PS50262">
    <property type="entry name" value="G_PROTEIN_RECEP_F1_2"/>
    <property type="match status" value="1"/>
</dbReference>
<keyword evidence="7" id="KW-0157">Chromophore</keyword>
<dbReference type="HOGENOM" id="CLU_009579_3_0_1"/>
<dbReference type="InParanoid" id="K1QW48"/>
<evidence type="ECO:0000256" key="4">
    <source>
        <dbReference type="ARBA" id="ARBA00022692"/>
    </source>
</evidence>
<evidence type="ECO:0000256" key="8">
    <source>
        <dbReference type="ARBA" id="ARBA00023040"/>
    </source>
</evidence>
<dbReference type="PROSITE" id="PS00238">
    <property type="entry name" value="OPSIN"/>
    <property type="match status" value="1"/>
</dbReference>
<accession>K1QW48</accession>
<dbReference type="PRINTS" id="PR00237">
    <property type="entry name" value="GPCRRHODOPSN"/>
</dbReference>
<dbReference type="InterPro" id="IPR017452">
    <property type="entry name" value="GPCR_Rhodpsn_7TM"/>
</dbReference>
<dbReference type="InterPro" id="IPR000276">
    <property type="entry name" value="GPCR_Rhodpsn"/>
</dbReference>
<evidence type="ECO:0000256" key="3">
    <source>
        <dbReference type="ARBA" id="ARBA00022606"/>
    </source>
</evidence>
<evidence type="ECO:0000256" key="11">
    <source>
        <dbReference type="ARBA" id="ARBA00023224"/>
    </source>
</evidence>
<dbReference type="EMBL" id="JH815874">
    <property type="protein sequence ID" value="EKC25796.1"/>
    <property type="molecule type" value="Genomic_DNA"/>
</dbReference>
<reference evidence="13" key="1">
    <citation type="journal article" date="2012" name="Nature">
        <title>The oyster genome reveals stress adaptation and complexity of shell formation.</title>
        <authorList>
            <person name="Zhang G."/>
            <person name="Fang X."/>
            <person name="Guo X."/>
            <person name="Li L."/>
            <person name="Luo R."/>
            <person name="Xu F."/>
            <person name="Yang P."/>
            <person name="Zhang L."/>
            <person name="Wang X."/>
            <person name="Qi H."/>
            <person name="Xiong Z."/>
            <person name="Que H."/>
            <person name="Xie Y."/>
            <person name="Holland P.W."/>
            <person name="Paps J."/>
            <person name="Zhu Y."/>
            <person name="Wu F."/>
            <person name="Chen Y."/>
            <person name="Wang J."/>
            <person name="Peng C."/>
            <person name="Meng J."/>
            <person name="Yang L."/>
            <person name="Liu J."/>
            <person name="Wen B."/>
            <person name="Zhang N."/>
            <person name="Huang Z."/>
            <person name="Zhu Q."/>
            <person name="Feng Y."/>
            <person name="Mount A."/>
            <person name="Hedgecock D."/>
            <person name="Xu Z."/>
            <person name="Liu Y."/>
            <person name="Domazet-Loso T."/>
            <person name="Du Y."/>
            <person name="Sun X."/>
            <person name="Zhang S."/>
            <person name="Liu B."/>
            <person name="Cheng P."/>
            <person name="Jiang X."/>
            <person name="Li J."/>
            <person name="Fan D."/>
            <person name="Wang W."/>
            <person name="Fu W."/>
            <person name="Wang T."/>
            <person name="Wang B."/>
            <person name="Zhang J."/>
            <person name="Peng Z."/>
            <person name="Li Y."/>
            <person name="Li N."/>
            <person name="Wang J."/>
            <person name="Chen M."/>
            <person name="He Y."/>
            <person name="Tan F."/>
            <person name="Song X."/>
            <person name="Zheng Q."/>
            <person name="Huang R."/>
            <person name="Yang H."/>
            <person name="Du X."/>
            <person name="Chen L."/>
            <person name="Yang M."/>
            <person name="Gaffney P.M."/>
            <person name="Wang S."/>
            <person name="Luo L."/>
            <person name="She Z."/>
            <person name="Ming Y."/>
            <person name="Huang W."/>
            <person name="Zhang S."/>
            <person name="Huang B."/>
            <person name="Zhang Y."/>
            <person name="Qu T."/>
            <person name="Ni P."/>
            <person name="Miao G."/>
            <person name="Wang J."/>
            <person name="Wang Q."/>
            <person name="Steinberg C.E."/>
            <person name="Wang H."/>
            <person name="Li N."/>
            <person name="Qian L."/>
            <person name="Zhang G."/>
            <person name="Li Y."/>
            <person name="Yang H."/>
            <person name="Liu X."/>
            <person name="Wang J."/>
            <person name="Yin Y."/>
            <person name="Wang J."/>
        </authorList>
    </citation>
    <scope>NUCLEOTIDE SEQUENCE [LARGE SCALE GENOMIC DNA]</scope>
    <source>
        <strain evidence="13">05x7-T-G4-1.051#20</strain>
    </source>
</reference>
<keyword evidence="4" id="KW-0812">Transmembrane</keyword>
<protein>
    <submittedName>
        <fullName evidence="13">Opsin-5</fullName>
    </submittedName>
</protein>
<name>K1QW48_MAGGI</name>
<dbReference type="CDD" id="cd14969">
    <property type="entry name" value="7tmA_Opsins_type2_animals"/>
    <property type="match status" value="1"/>
</dbReference>
<dbReference type="GO" id="GO:0016020">
    <property type="term" value="C:membrane"/>
    <property type="evidence" value="ECO:0007669"/>
    <property type="project" value="UniProtKB-SubCell"/>
</dbReference>
<keyword evidence="3" id="KW-0716">Sensory transduction</keyword>
<evidence type="ECO:0000256" key="9">
    <source>
        <dbReference type="ARBA" id="ARBA00023136"/>
    </source>
</evidence>
<keyword evidence="2" id="KW-0600">Photoreceptor protein</keyword>
<dbReference type="Pfam" id="PF00001">
    <property type="entry name" value="7tm_1"/>
    <property type="match status" value="1"/>
</dbReference>
<keyword evidence="11" id="KW-0807">Transducer</keyword>
<keyword evidence="8" id="KW-0297">G-protein coupled receptor</keyword>
<dbReference type="SUPFAM" id="SSF81321">
    <property type="entry name" value="Family A G protein-coupled receptor-like"/>
    <property type="match status" value="1"/>
</dbReference>
<evidence type="ECO:0000256" key="10">
    <source>
        <dbReference type="ARBA" id="ARBA00023170"/>
    </source>
</evidence>
<dbReference type="Gene3D" id="1.20.1070.10">
    <property type="entry name" value="Rhodopsin 7-helix transmembrane proteins"/>
    <property type="match status" value="1"/>
</dbReference>
<dbReference type="InterPro" id="IPR050125">
    <property type="entry name" value="GPCR_opsins"/>
</dbReference>
<feature type="domain" description="G-protein coupled receptors family 1 profile" evidence="12">
    <location>
        <begin position="4"/>
        <end position="254"/>
    </location>
</feature>
<proteinExistence type="predicted"/>
<comment type="subcellular location">
    <subcellularLocation>
        <location evidence="1">Membrane</location>
        <topology evidence="1">Multi-pass membrane protein</topology>
    </subcellularLocation>
</comment>
<dbReference type="GO" id="GO:0007602">
    <property type="term" value="P:phototransduction"/>
    <property type="evidence" value="ECO:0007669"/>
    <property type="project" value="UniProtKB-KW"/>
</dbReference>
<evidence type="ECO:0000256" key="2">
    <source>
        <dbReference type="ARBA" id="ARBA00022543"/>
    </source>
</evidence>
<gene>
    <name evidence="13" type="ORF">CGI_10017784</name>
</gene>
<evidence type="ECO:0000313" key="13">
    <source>
        <dbReference type="EMBL" id="EKC25796.1"/>
    </source>
</evidence>
<dbReference type="AlphaFoldDB" id="K1QW48"/>
<keyword evidence="5" id="KW-0681">Retinal protein</keyword>
<evidence type="ECO:0000256" key="5">
    <source>
        <dbReference type="ARBA" id="ARBA00022925"/>
    </source>
</evidence>
<dbReference type="GO" id="GO:0009881">
    <property type="term" value="F:photoreceptor activity"/>
    <property type="evidence" value="ECO:0007669"/>
    <property type="project" value="UniProtKB-KW"/>
</dbReference>
<evidence type="ECO:0000259" key="12">
    <source>
        <dbReference type="PROSITE" id="PS50262"/>
    </source>
</evidence>
<evidence type="ECO:0000256" key="1">
    <source>
        <dbReference type="ARBA" id="ARBA00004141"/>
    </source>
</evidence>
<dbReference type="InterPro" id="IPR027430">
    <property type="entry name" value="Retinal_BS"/>
</dbReference>
<keyword evidence="6" id="KW-1133">Transmembrane helix</keyword>
<keyword evidence="10" id="KW-0675">Receptor</keyword>
<organism evidence="13">
    <name type="scientific">Magallana gigas</name>
    <name type="common">Pacific oyster</name>
    <name type="synonym">Crassostrea gigas</name>
    <dbReference type="NCBI Taxonomy" id="29159"/>
    <lineage>
        <taxon>Eukaryota</taxon>
        <taxon>Metazoa</taxon>
        <taxon>Spiralia</taxon>
        <taxon>Lophotrochozoa</taxon>
        <taxon>Mollusca</taxon>
        <taxon>Bivalvia</taxon>
        <taxon>Autobranchia</taxon>
        <taxon>Pteriomorphia</taxon>
        <taxon>Ostreida</taxon>
        <taxon>Ostreoidea</taxon>
        <taxon>Ostreidae</taxon>
        <taxon>Magallana</taxon>
    </lineage>
</organism>
<dbReference type="PANTHER" id="PTHR24240">
    <property type="entry name" value="OPSIN"/>
    <property type="match status" value="1"/>
</dbReference>
<keyword evidence="9" id="KW-0472">Membrane</keyword>